<dbReference type="SUPFAM" id="SSF52540">
    <property type="entry name" value="P-loop containing nucleoside triphosphate hydrolases"/>
    <property type="match status" value="1"/>
</dbReference>
<dbReference type="PANTHER" id="PTHR10887">
    <property type="entry name" value="DNA2/NAM7 HELICASE FAMILY"/>
    <property type="match status" value="1"/>
</dbReference>
<evidence type="ECO:0000259" key="4">
    <source>
        <dbReference type="Pfam" id="PF13087"/>
    </source>
</evidence>
<dbReference type="FunFam" id="3.40.960.10:FF:000002">
    <property type="entry name" value="DNA helicase related protein"/>
    <property type="match status" value="1"/>
</dbReference>
<dbReference type="Pfam" id="PF13087">
    <property type="entry name" value="AAA_12"/>
    <property type="match status" value="1"/>
</dbReference>
<feature type="compositionally biased region" description="Pro residues" evidence="1">
    <location>
        <begin position="1760"/>
        <end position="1775"/>
    </location>
</feature>
<dbReference type="GO" id="GO:0004386">
    <property type="term" value="F:helicase activity"/>
    <property type="evidence" value="ECO:0007669"/>
    <property type="project" value="InterPro"/>
</dbReference>
<dbReference type="Pfam" id="PF13195">
    <property type="entry name" value="DUF4011"/>
    <property type="match status" value="1"/>
</dbReference>
<dbReference type="Proteomes" id="UP000309676">
    <property type="component" value="Unassembled WGS sequence"/>
</dbReference>
<dbReference type="SUPFAM" id="SSF52980">
    <property type="entry name" value="Restriction endonuclease-like"/>
    <property type="match status" value="1"/>
</dbReference>
<feature type="domain" description="DNA2/NAM7 helicase-like C-terminal" evidence="4">
    <location>
        <begin position="1426"/>
        <end position="1606"/>
    </location>
</feature>
<dbReference type="CDD" id="cd18808">
    <property type="entry name" value="SF1_C_Upf1"/>
    <property type="match status" value="1"/>
</dbReference>
<evidence type="ECO:0000256" key="1">
    <source>
        <dbReference type="SAM" id="MobiDB-lite"/>
    </source>
</evidence>
<name>A0A5R9GC26_9BACL</name>
<feature type="compositionally biased region" description="Low complexity" evidence="1">
    <location>
        <begin position="1780"/>
        <end position="1804"/>
    </location>
</feature>
<dbReference type="Gene3D" id="3.40.960.10">
    <property type="entry name" value="VSR Endonuclease"/>
    <property type="match status" value="1"/>
</dbReference>
<feature type="domain" description="Restriction endonuclease type II-like" evidence="5">
    <location>
        <begin position="1656"/>
        <end position="1752"/>
    </location>
</feature>
<feature type="region of interest" description="Disordered" evidence="1">
    <location>
        <begin position="1900"/>
        <end position="1919"/>
    </location>
</feature>
<dbReference type="EMBL" id="VCIW01000001">
    <property type="protein sequence ID" value="TLS54032.1"/>
    <property type="molecule type" value="Genomic_DNA"/>
</dbReference>
<sequence length="1988" mass="218089">MCRVTRETTLECRWEYGRTVNFAMQQNHVPVVRRLWLHNGGDADLEDVTVSIASEPAFAAPWSKTLDVVPAGATVDVGVVDLRLSPTVLAELTERVAGSLDITVTRPVSSAGDADPQAERETLFAASAPIDALAFDEWSGLAALPEMIAAFVAPNHPEIARIVRSAADILAMWDGRASFNAYQSKDQNQVRRQVAAIYAALQNEQVTYAVAPASFEPIGQRVRLPDALFGRKMGNCLDMTVAFAACLEAVGLHPLIVFTKGHAFVGAWLVEETFAECVQDDLSLLTKRLAPGIHEVCLVESTAATARGGDSVSFEDASRAAERHLADPESFFAFVDVKRTRASSIRPLPLRVPTPNGWEIRSDDGGSAGAAASAAALRGAVPEALEVLDRPEEVSALPMTKQREWERRLLDLSLRNTLLNFRATRSSIPVMSTQLGDLEDALAGNDEFQLLPMPGDWSDTPRDAELYRRIASDHPVAALIKQEFLLKRLRADLTERELNDRVVHLYRQSRAAMEENGANTLYLALGLLQWYETEASRKPRYAPLVLLPVELVRKTSRSGIVLRARDEEPQFNITLLEMLRQDFGIAIGGFETLPKDDNGVDLKRIFATVRQAVMSLPRWDVMEAAYVGLFSFSQFVMWNDIHSRAEQLAGNKVVASLMAGSMTWTQPDAFPEASTLDETFHPKELLVPISADSSQLAAIAAAGAGNSFVLHGPPGTGKSQTITNLIANALANGKTVLFVAEKMAALTVVQRRLAAIGLDPFSLELHSNKSKKKAVLEQLRLALEAGGARSAEAWAKQADRLAEARRALNGYVEALHRKRPFGLSLYDALARYESVRAAPDVVAFAPEDVAGLADDERMRREDAAKELRAAAEGCGHPHRHPWREATCAEYTPTLRSSIASTIAELERQLAACSSSLEELRGVLPIAFGDERASELDALAKLCEWLLSAPGPRVDALLREERIDDAAAKLKTVAGHGAAKDALREELAAWFSPAALTFDAAGALAAWRQANLQWLLPRWLGQRRILGMLRSMAAPGRRLEKAAVEERLADIVRYQEEQRAVQAASSFAAPIVGEAAWAGGEADWRRLERLAAWAEQAPKLTASVAADREAQRKLLSAVAERFESGSEAFLERYGPSLRGYAEARRRMEETERELATKLGIDDAAWQGETESWFETLRERLGRWQSNLDGLRDWCAWRRLREKALSVGLAPLVDAYESGRVTNDEAVPAFERGLYRAWAEAIVTSEEALRTFSSRLFEETIAAFRETTGRYEELTRQEIVARLSAKVPNAGGQAAVQSSELGILERAIRSGGRGVSIRRLFEQIPNVLRRLCPCMLMSPISVAQYVDPSLPPFDIVVFDEASQMPTSEAVGAMARGRDVIVVGDPKQLPPTSFFSSGPSADGDDDGSVLKEDMESVLDDCLALRMPQGHLLWHYRSRHESLIAFSNMQYYENKLFTFPSPNERVSSVRWIPVDGVYDRGRTKQNRAEAEAVVAEVLRRLKDPESSSRSIGVVTFSSVQQSLIEDLLDEAFRANPDAESAAMEAAEPIFVKNLENVQGDERDVILFSIGYGPDANGKVTLNFGPLNRDGGWRRLNVAVSRARHEMLVFSTLRPDQLDVSRTAATGVAGLKAFLEYAAHGRQALALRTEAAAMSKSHGVEKYIAEALRSRGYDVEERVGCSGYRIDAAVVHPERPGSFALGIVCDGATYRTAATARDRDLLRMDVLTQLGWKLHHVWSLEWWENPERELERIVAAIEGALEAPAAPPTAPEPASIPVPPAQAEAPLGAPSAKAEAAAPPTEATPSPNAEYAPCALESVSLPTEEFYSPSRDRLIQDQLRQVVDAEGPICRALLNKRVLQAWGIARAGARIDRRIDELLAGLRFVRTERNGTAYYWPAGADPSTYDTYRPSSQEANRRSADELPPEETAAAMKALLAAHISLQRDDLLRETARAFGYQRSGAALDKAMQAGLELALERGFASIDDQDRVIGGA</sequence>
<evidence type="ECO:0000259" key="3">
    <source>
        <dbReference type="Pfam" id="PF13086"/>
    </source>
</evidence>
<dbReference type="PANTHER" id="PTHR10887:SF530">
    <property type="entry name" value="SUPERFAMILY I DNA HELICASES"/>
    <property type="match status" value="1"/>
</dbReference>
<feature type="domain" description="DNA2/NAM7 helicase helicase" evidence="3">
    <location>
        <begin position="1349"/>
        <end position="1390"/>
    </location>
</feature>
<dbReference type="Pfam" id="PF13086">
    <property type="entry name" value="AAA_11"/>
    <property type="match status" value="2"/>
</dbReference>
<evidence type="ECO:0000259" key="2">
    <source>
        <dbReference type="Pfam" id="PF11784"/>
    </source>
</evidence>
<evidence type="ECO:0000313" key="7">
    <source>
        <dbReference type="Proteomes" id="UP000309676"/>
    </source>
</evidence>
<reference evidence="6 7" key="1">
    <citation type="submission" date="2019-05" db="EMBL/GenBank/DDBJ databases">
        <authorList>
            <person name="Narsing Rao M.P."/>
            <person name="Li W.J."/>
        </authorList>
    </citation>
    <scope>NUCLEOTIDE SEQUENCE [LARGE SCALE GENOMIC DNA]</scope>
    <source>
        <strain evidence="6 7">SYSU_K30003</strain>
    </source>
</reference>
<dbReference type="InterPro" id="IPR041679">
    <property type="entry name" value="DNA2/NAM7-like_C"/>
</dbReference>
<dbReference type="InterPro" id="IPR011335">
    <property type="entry name" value="Restrct_endonuc-II-like"/>
</dbReference>
<organism evidence="6 7">
    <name type="scientific">Paenibacillus antri</name>
    <dbReference type="NCBI Taxonomy" id="2582848"/>
    <lineage>
        <taxon>Bacteria</taxon>
        <taxon>Bacillati</taxon>
        <taxon>Bacillota</taxon>
        <taxon>Bacilli</taxon>
        <taxon>Bacillales</taxon>
        <taxon>Paenibacillaceae</taxon>
        <taxon>Paenibacillus</taxon>
    </lineage>
</organism>
<dbReference type="InterPro" id="IPR045055">
    <property type="entry name" value="DNA2/NAM7-like"/>
</dbReference>
<feature type="domain" description="DUF3320" evidence="2">
    <location>
        <begin position="1820"/>
        <end position="1867"/>
    </location>
</feature>
<dbReference type="InterPro" id="IPR027417">
    <property type="entry name" value="P-loop_NTPase"/>
</dbReference>
<keyword evidence="7" id="KW-1185">Reference proteome</keyword>
<dbReference type="InterPro" id="IPR025103">
    <property type="entry name" value="DUF4011"/>
</dbReference>
<accession>A0A5R9GC26</accession>
<protein>
    <submittedName>
        <fullName evidence="6">DUF3320 domain-containing protein</fullName>
    </submittedName>
</protein>
<dbReference type="InterPro" id="IPR047187">
    <property type="entry name" value="SF1_C_Upf1"/>
</dbReference>
<feature type="region of interest" description="Disordered" evidence="1">
    <location>
        <begin position="1759"/>
        <end position="1804"/>
    </location>
</feature>
<dbReference type="InterPro" id="IPR041677">
    <property type="entry name" value="DNA2/NAM7_AAA_11"/>
</dbReference>
<dbReference type="Pfam" id="PF11784">
    <property type="entry name" value="DUF3320"/>
    <property type="match status" value="1"/>
</dbReference>
<proteinExistence type="predicted"/>
<dbReference type="Gene3D" id="3.40.50.300">
    <property type="entry name" value="P-loop containing nucleotide triphosphate hydrolases"/>
    <property type="match status" value="3"/>
</dbReference>
<dbReference type="InterPro" id="IPR049468">
    <property type="entry name" value="Restrct_endonuc-II-like_dom"/>
</dbReference>
<dbReference type="InterPro" id="IPR021754">
    <property type="entry name" value="DUF3320"/>
</dbReference>
<dbReference type="Pfam" id="PF18741">
    <property type="entry name" value="MTES_1575"/>
    <property type="match status" value="1"/>
</dbReference>
<dbReference type="FunFam" id="3.40.50.300:FF:002063">
    <property type="entry name" value="DNA helicase related protein"/>
    <property type="match status" value="1"/>
</dbReference>
<evidence type="ECO:0000313" key="6">
    <source>
        <dbReference type="EMBL" id="TLS54032.1"/>
    </source>
</evidence>
<gene>
    <name evidence="6" type="ORF">FE782_01390</name>
</gene>
<feature type="compositionally biased region" description="Polar residues" evidence="1">
    <location>
        <begin position="1900"/>
        <end position="1909"/>
    </location>
</feature>
<feature type="domain" description="DNA2/NAM7 helicase helicase" evidence="3">
    <location>
        <begin position="692"/>
        <end position="806"/>
    </location>
</feature>
<comment type="caution">
    <text evidence="6">The sequence shown here is derived from an EMBL/GenBank/DDBJ whole genome shotgun (WGS) entry which is preliminary data.</text>
</comment>
<evidence type="ECO:0000259" key="5">
    <source>
        <dbReference type="Pfam" id="PF18741"/>
    </source>
</evidence>